<dbReference type="Proteomes" id="UP000006038">
    <property type="component" value="Chromosome 1"/>
</dbReference>
<dbReference type="Gramene" id="OB01G47160.1">
    <property type="protein sequence ID" value="OB01G47160.1"/>
    <property type="gene ID" value="OB01G47160"/>
</dbReference>
<reference evidence="1" key="2">
    <citation type="submission" date="2013-04" db="UniProtKB">
        <authorList>
            <consortium name="EnsemblPlants"/>
        </authorList>
    </citation>
    <scope>IDENTIFICATION</scope>
</reference>
<dbReference type="AlphaFoldDB" id="J3L660"/>
<dbReference type="EnsemblPlants" id="OB01G47160.1">
    <property type="protein sequence ID" value="OB01G47160.1"/>
    <property type="gene ID" value="OB01G47160"/>
</dbReference>
<proteinExistence type="predicted"/>
<protein>
    <submittedName>
        <fullName evidence="1">Uncharacterized protein</fullName>
    </submittedName>
</protein>
<dbReference type="HOGENOM" id="CLU_1191473_0_0_1"/>
<name>J3L660_ORYBR</name>
<evidence type="ECO:0000313" key="2">
    <source>
        <dbReference type="Proteomes" id="UP000006038"/>
    </source>
</evidence>
<reference evidence="1" key="1">
    <citation type="journal article" date="2013" name="Nat. Commun.">
        <title>Whole-genome sequencing of Oryza brachyantha reveals mechanisms underlying Oryza genome evolution.</title>
        <authorList>
            <person name="Chen J."/>
            <person name="Huang Q."/>
            <person name="Gao D."/>
            <person name="Wang J."/>
            <person name="Lang Y."/>
            <person name="Liu T."/>
            <person name="Li B."/>
            <person name="Bai Z."/>
            <person name="Luis Goicoechea J."/>
            <person name="Liang C."/>
            <person name="Chen C."/>
            <person name="Zhang W."/>
            <person name="Sun S."/>
            <person name="Liao Y."/>
            <person name="Zhang X."/>
            <person name="Yang L."/>
            <person name="Song C."/>
            <person name="Wang M."/>
            <person name="Shi J."/>
            <person name="Liu G."/>
            <person name="Liu J."/>
            <person name="Zhou H."/>
            <person name="Zhou W."/>
            <person name="Yu Q."/>
            <person name="An N."/>
            <person name="Chen Y."/>
            <person name="Cai Q."/>
            <person name="Wang B."/>
            <person name="Liu B."/>
            <person name="Min J."/>
            <person name="Huang Y."/>
            <person name="Wu H."/>
            <person name="Li Z."/>
            <person name="Zhang Y."/>
            <person name="Yin Y."/>
            <person name="Song W."/>
            <person name="Jiang J."/>
            <person name="Jackson S.A."/>
            <person name="Wing R.A."/>
            <person name="Wang J."/>
            <person name="Chen M."/>
        </authorList>
    </citation>
    <scope>NUCLEOTIDE SEQUENCE [LARGE SCALE GENOMIC DNA]</scope>
    <source>
        <strain evidence="1">cv. IRGC 101232</strain>
    </source>
</reference>
<evidence type="ECO:0000313" key="1">
    <source>
        <dbReference type="EnsemblPlants" id="OB01G47160.1"/>
    </source>
</evidence>
<accession>J3L660</accession>
<keyword evidence="2" id="KW-1185">Reference proteome</keyword>
<organism evidence="1">
    <name type="scientific">Oryza brachyantha</name>
    <name type="common">malo sina</name>
    <dbReference type="NCBI Taxonomy" id="4533"/>
    <lineage>
        <taxon>Eukaryota</taxon>
        <taxon>Viridiplantae</taxon>
        <taxon>Streptophyta</taxon>
        <taxon>Embryophyta</taxon>
        <taxon>Tracheophyta</taxon>
        <taxon>Spermatophyta</taxon>
        <taxon>Magnoliopsida</taxon>
        <taxon>Liliopsida</taxon>
        <taxon>Poales</taxon>
        <taxon>Poaceae</taxon>
        <taxon>BOP clade</taxon>
        <taxon>Oryzoideae</taxon>
        <taxon>Oryzeae</taxon>
        <taxon>Oryzinae</taxon>
        <taxon>Oryza</taxon>
    </lineage>
</organism>
<dbReference type="eggNOG" id="ENOG502SSRM">
    <property type="taxonomic scope" value="Eukaryota"/>
</dbReference>
<sequence length="233" mass="26667">MPGPDSSYSALEIHICDKSTKRSQDGTTNPYTVLPLWRRNYLDLHTTRGKCSDFLAHTITNTREHCRPPTKYNVTIQIFSNINITLHDGVVCGFMDTRSFHTNKRWLEEHLWAPEPFCSNGDDLAVRQLIALLNRGATSSSLKLLFIIKGNIGELLLHVSDNFSLCSRGEGVPPLCEDLHKVIGKVTPSKIEPKNSMREGKSFVYWDSVTYTIARDQSYQLFDHWRIMKERPE</sequence>